<gene>
    <name evidence="1" type="ORF">PYW08_006432</name>
</gene>
<keyword evidence="2" id="KW-1185">Reference proteome</keyword>
<name>A0ACC2QQ48_9NEOP</name>
<reference evidence="1" key="1">
    <citation type="submission" date="2023-03" db="EMBL/GenBank/DDBJ databases">
        <title>Chromosome-level genomes of two armyworms, Mythimna separata and Mythimna loreyi, provide insights into the biosynthesis and reception of sex pheromones.</title>
        <authorList>
            <person name="Zhao H."/>
        </authorList>
    </citation>
    <scope>NUCLEOTIDE SEQUENCE</scope>
    <source>
        <strain evidence="1">BeijingLab</strain>
    </source>
</reference>
<evidence type="ECO:0000313" key="1">
    <source>
        <dbReference type="EMBL" id="KAJ8720967.1"/>
    </source>
</evidence>
<organism evidence="1 2">
    <name type="scientific">Mythimna loreyi</name>
    <dbReference type="NCBI Taxonomy" id="667449"/>
    <lineage>
        <taxon>Eukaryota</taxon>
        <taxon>Metazoa</taxon>
        <taxon>Ecdysozoa</taxon>
        <taxon>Arthropoda</taxon>
        <taxon>Hexapoda</taxon>
        <taxon>Insecta</taxon>
        <taxon>Pterygota</taxon>
        <taxon>Neoptera</taxon>
        <taxon>Endopterygota</taxon>
        <taxon>Lepidoptera</taxon>
        <taxon>Glossata</taxon>
        <taxon>Ditrysia</taxon>
        <taxon>Noctuoidea</taxon>
        <taxon>Noctuidae</taxon>
        <taxon>Noctuinae</taxon>
        <taxon>Hadenini</taxon>
        <taxon>Mythimna</taxon>
    </lineage>
</organism>
<evidence type="ECO:0000313" key="2">
    <source>
        <dbReference type="Proteomes" id="UP001231649"/>
    </source>
</evidence>
<sequence>MASYGQCFVLVLLIFQTCAVYGNEIIKGSLTFVIDDTGSMADEIRQVKEEVNIIFEKVLSSNASQIENFVLVTFNDPSAQLRTITKDRTEFKRQVAAINVHGGGDCPEYAMTGIELALKESLPLSYLYVFTDASAKDYGRFDQIKSISQKKQSQVVFILTGVCGWREDAGYQVYHKVAKATNGQVFNMMKDDVKDILKYVEETITGRGIPLVVDTFAPGYNNTITYPVDTHTGDVLISVTGKDPKIGEVRGPNGTKPITEPVVDKPEIAIVKVKNATVGDHEVEVGSRSETHVMVTAKSDVNFQLGFSVYRPNSMKDTVTRPAPRGNAFLSVRLLGSGVNLTTAKILDMDGNVITELPLELIDEKTQFYSTSSFNPPFTTFRVAVSGIDVATNSPIERKSPTPVERQSDVSEPKENRAPQITIEGAPTITTEYDAPLRLTCNVHGYPEPAITWEEKDTGITIPTKVEIREVPYDYVSILNIDKANKNVTYQCKASNMVGVNIKYVQVQTKRKVYFDVKETPKDIIVEYNKEGSIVCKVDAYPPASITWYKDGAELSEDSNIDVSSDKSVLTIKYMQVDLQGRYTCEARNDFDRKVYIAKVTISGVEKPVIDKSKEEIRVLEENKAALSCRLLKGIPKPNIRWSYQPADEQTFREMAETSETIYLNNVGRDRAGLYKCTAQNVLGSDSFTTNLVVEYPPTIKEDVKVITSKDDDEVRISCDATGEPAPAVRWFFNNTIFDSTAKSRISTDQSLRFKARLVDTGYYRCEAVNKLGGAKKTTFLNVFVPVTIETPKESTIEVMVGKSKILNCRADGYPKPTIKWTFQGSDPMVPAVDVTPGPGGASLPLRNMQLAQQGLYTCEAENGIGGSAKIVYDVKIYAPPHIDNVYSTKAFEALAGDPTLRIQCKATGSPKPSIVWIKNGLNLALGSDWYDMEDDGTLVIKNIDRDSEGTYVCLAQNVLGYDTEAYEVIVRDSLLPETPTSTVFVQEGKTITINCSLPHESTDQIRWYKGGVVIGVGAALPLYSVSRSDDGLYTCRVSSGAKPRATTTQLVVGFKPSFISDEELTVDFVHGADTQFLSCEAYGEPRPKSAIWKHNGKVLDSTSMSYALGMEYGATGTYECEVSNDFGSIHRTFTVTSRDCILDIKKDFPEKQPIMYSPSLGWPVFDVKDGYMIISHQDYFYFNCPSQFSNPNLPLTSNLMAFCEQDNIIKIYGKKYKFADIQCKEEVKPQVSRTGIPCLPGNTETVKIGYRIFTEFLGVYDVCLDKENNVPLFTKHRISPDHTDRSTEAEWGNSVLPQDFDMLYDCPRQVYDVSSALGRGLSTRDSCCFSKRQLVSSHDLLPGVPTSAAYDYLNIVPHWSTCNSKNWEDVEQSVRNLVKAAGRDLVITTGAARPRRAAPSTDITLQDGHGSNQTVAPYLWKVVQDPAQQASLAIIQVNIPELSEEQALDHVLCPDICGSSISWLEPSNYHNVDDGYTYCCSITEFEKAFGYHNRFSPYMNYVLFDGNRMPDFYMSKK</sequence>
<accession>A0ACC2QQ48</accession>
<comment type="caution">
    <text evidence="1">The sequence shown here is derived from an EMBL/GenBank/DDBJ whole genome shotgun (WGS) entry which is preliminary data.</text>
</comment>
<dbReference type="EMBL" id="CM056795">
    <property type="protein sequence ID" value="KAJ8720967.1"/>
    <property type="molecule type" value="Genomic_DNA"/>
</dbReference>
<protein>
    <submittedName>
        <fullName evidence="1">Uncharacterized protein</fullName>
    </submittedName>
</protein>
<dbReference type="Proteomes" id="UP001231649">
    <property type="component" value="Chromosome 19"/>
</dbReference>
<proteinExistence type="predicted"/>